<dbReference type="Proteomes" id="UP000266552">
    <property type="component" value="Chromosome"/>
</dbReference>
<proteinExistence type="predicted"/>
<dbReference type="SMART" id="SM00635">
    <property type="entry name" value="BID_2"/>
    <property type="match status" value="1"/>
</dbReference>
<reference evidence="3 4" key="1">
    <citation type="submission" date="2018-09" db="EMBL/GenBank/DDBJ databases">
        <title>Genome Sequence of Paenibacillus lautus Strain E7593-69, Azo Dye-Degrading Bacteria, Isolated from Commercial Tattoo Inks.</title>
        <authorList>
            <person name="Nho S.W."/>
            <person name="Kim S.-J."/>
            <person name="Kweon O."/>
            <person name="Cerniglia C.E."/>
        </authorList>
    </citation>
    <scope>NUCLEOTIDE SEQUENCE [LARGE SCALE GENOMIC DNA]</scope>
    <source>
        <strain evidence="3 4">E7593-69</strain>
    </source>
</reference>
<keyword evidence="4" id="KW-1185">Reference proteome</keyword>
<evidence type="ECO:0000313" key="4">
    <source>
        <dbReference type="Proteomes" id="UP000266552"/>
    </source>
</evidence>
<evidence type="ECO:0000256" key="1">
    <source>
        <dbReference type="SAM" id="SignalP"/>
    </source>
</evidence>
<dbReference type="SUPFAM" id="SSF49785">
    <property type="entry name" value="Galactose-binding domain-like"/>
    <property type="match status" value="2"/>
</dbReference>
<dbReference type="KEGG" id="plw:D5F53_15250"/>
<gene>
    <name evidence="3" type="ORF">D5F53_15250</name>
</gene>
<feature type="signal peptide" evidence="1">
    <location>
        <begin position="1"/>
        <end position="32"/>
    </location>
</feature>
<protein>
    <recommendedName>
        <fullName evidence="2">BIG2 domain-containing protein</fullName>
    </recommendedName>
</protein>
<sequence>MSPSFFKKLICMVSIFSFVCNWVTVSPSTALASGTTYYVDSTGGDDGNNGTSQDSAWRSLDKVNATTFAPGDKILFKAGESWNGRLWPKGSGSSGNPIIIDMYGSGSKPLIAGITSELEAVFLKNQEYWEINNLEVTNSSPLPFDRDWENPRGQRRGVYILNEEAGLLNHIYIKNMNIHDVDGSYTTRSGGIIFDSVGSTTPSAFNDILIDGNILTDVDAYGIFIGSNCILRYGMGDLWPWVPKPYGPWTPSTQVKISNNTVIRAATGGIAWNVTDGAVVERNTVQQATYLATNASIWWAYADNNLVQFNESFASVNGAEDGHGFDVDAGNINSLVQYNYSHDNAGGFMLFVNDTYYTINTIVRYNISQNDRKSIFRYSGSIDNVYNYNNTIYVGKSSGNPVMSDYFTKASGAPRNIYNYNNAYYSVGDKGWDLTGQTFDYNAYYGGNTLVQADAHKITDDPRFVDPGSGGNGMDTVHGYQLQANSPLIGAGIRVSDNGGRDYFGNPTYNGAPDIGAHEYEGSVPPAGNMPDPIVIVPKRPASTPVDNLATQAAASTTFESSSSGPIEHIIDNEYDTSWENVTTASFPNDITLDFGEQTLMANQLKLNTRYGQEWGITKFDLEYSNGSGWIPLRTNINLTWDLNTGANEIKSVEFPLTRFSKIRLKVHDGANQSGRIALNELELYNNAELSKDMVTTTFATGAGTITNIIDNNLNSAWGSTGDITFPGDITLDYGNHSVPVNKVTLVTFFGIGQGITNFDVEYFDGSRWMTALSGASVEWKFNDSTKERQSVSFPTVNAYKLRLKVNDGNRAWGNIALNELIVEHTSDNVPVTGITMDKPELVFNSSSGRSVELQATVLPDHATNKKLTWSTNLEQVATVDEHGIVTAVGEGRAVITATTDDGDFQASSHVTVDWTAPEITINQVVTSELNTGVFQPDFEMADTMSGVDQSKTEVMLDGKVITDLRDIPLYKLELGTHTFTVKAMDAAGNTSTQSVDFQVKTSFASLEELVQRFAGEGAINNQGIANSLLKKLQKQNLSSFISEVHAQKGKHISTEIAEYLIRDAAILQE</sequence>
<dbReference type="InterPro" id="IPR003343">
    <property type="entry name" value="Big_2"/>
</dbReference>
<dbReference type="Pfam" id="PF00754">
    <property type="entry name" value="F5_F8_type_C"/>
    <property type="match status" value="1"/>
</dbReference>
<organism evidence="3 4">
    <name type="scientific">Paenibacillus lautus</name>
    <name type="common">Bacillus lautus</name>
    <dbReference type="NCBI Taxonomy" id="1401"/>
    <lineage>
        <taxon>Bacteria</taxon>
        <taxon>Bacillati</taxon>
        <taxon>Bacillota</taxon>
        <taxon>Bacilli</taxon>
        <taxon>Bacillales</taxon>
        <taxon>Paenibacillaceae</taxon>
        <taxon>Paenibacillus</taxon>
    </lineage>
</organism>
<evidence type="ECO:0000313" key="3">
    <source>
        <dbReference type="EMBL" id="AYB44544.1"/>
    </source>
</evidence>
<dbReference type="SMART" id="SM00710">
    <property type="entry name" value="PbH1"/>
    <property type="match status" value="5"/>
</dbReference>
<keyword evidence="1" id="KW-0732">Signal</keyword>
<dbReference type="EMBL" id="CP032412">
    <property type="protein sequence ID" value="AYB44544.1"/>
    <property type="molecule type" value="Genomic_DNA"/>
</dbReference>
<evidence type="ECO:0000259" key="2">
    <source>
        <dbReference type="SMART" id="SM00635"/>
    </source>
</evidence>
<dbReference type="InterPro" id="IPR012334">
    <property type="entry name" value="Pectin_lyas_fold"/>
</dbReference>
<dbReference type="Gene3D" id="2.60.40.1080">
    <property type="match status" value="1"/>
</dbReference>
<dbReference type="Pfam" id="PF02368">
    <property type="entry name" value="Big_2"/>
    <property type="match status" value="1"/>
</dbReference>
<dbReference type="Gene3D" id="2.60.120.260">
    <property type="entry name" value="Galactose-binding domain-like"/>
    <property type="match status" value="2"/>
</dbReference>
<dbReference type="InterPro" id="IPR000421">
    <property type="entry name" value="FA58C"/>
</dbReference>
<dbReference type="InterPro" id="IPR008979">
    <property type="entry name" value="Galactose-bd-like_sf"/>
</dbReference>
<dbReference type="InterPro" id="IPR006626">
    <property type="entry name" value="PbH1"/>
</dbReference>
<dbReference type="SUPFAM" id="SSF49373">
    <property type="entry name" value="Invasin/intimin cell-adhesion fragments"/>
    <property type="match status" value="1"/>
</dbReference>
<dbReference type="SUPFAM" id="SSF51126">
    <property type="entry name" value="Pectin lyase-like"/>
    <property type="match status" value="1"/>
</dbReference>
<dbReference type="InterPro" id="IPR011050">
    <property type="entry name" value="Pectin_lyase_fold/virulence"/>
</dbReference>
<name>A0A385TPD7_PAELA</name>
<feature type="chain" id="PRO_5017303425" description="BIG2 domain-containing protein" evidence="1">
    <location>
        <begin position="33"/>
        <end position="1070"/>
    </location>
</feature>
<dbReference type="InterPro" id="IPR008964">
    <property type="entry name" value="Invasin/intimin_cell_adhesion"/>
</dbReference>
<feature type="domain" description="BIG2" evidence="2">
    <location>
        <begin position="831"/>
        <end position="910"/>
    </location>
</feature>
<dbReference type="AlphaFoldDB" id="A0A385TPD7"/>
<dbReference type="Gene3D" id="2.160.20.10">
    <property type="entry name" value="Single-stranded right-handed beta-helix, Pectin lyase-like"/>
    <property type="match status" value="1"/>
</dbReference>
<accession>A0A385TPD7</accession>